<protein>
    <recommendedName>
        <fullName evidence="14">Protein kinase domain-containing protein</fullName>
    </recommendedName>
</protein>
<name>A0ABD3IHL5_EUCGL</name>
<evidence type="ECO:0000256" key="1">
    <source>
        <dbReference type="ARBA" id="ARBA00004479"/>
    </source>
</evidence>
<comment type="caution">
    <text evidence="15">The sequence shown here is derived from an EMBL/GenBank/DDBJ whole genome shotgun (WGS) entry which is preliminary data.</text>
</comment>
<evidence type="ECO:0000256" key="6">
    <source>
        <dbReference type="ARBA" id="ARBA00022741"/>
    </source>
</evidence>
<dbReference type="InterPro" id="IPR011009">
    <property type="entry name" value="Kinase-like_dom_sf"/>
</dbReference>
<dbReference type="GO" id="GO:0005524">
    <property type="term" value="F:ATP binding"/>
    <property type="evidence" value="ECO:0007669"/>
    <property type="project" value="UniProtKB-UniRule"/>
</dbReference>
<dbReference type="InterPro" id="IPR017441">
    <property type="entry name" value="Protein_kinase_ATP_BS"/>
</dbReference>
<keyword evidence="8 12" id="KW-0067">ATP-binding</keyword>
<evidence type="ECO:0000256" key="4">
    <source>
        <dbReference type="ARBA" id="ARBA00022692"/>
    </source>
</evidence>
<organism evidence="15 16">
    <name type="scientific">Eucalyptus globulus</name>
    <name type="common">Tasmanian blue gum</name>
    <dbReference type="NCBI Taxonomy" id="34317"/>
    <lineage>
        <taxon>Eukaryota</taxon>
        <taxon>Viridiplantae</taxon>
        <taxon>Streptophyta</taxon>
        <taxon>Embryophyta</taxon>
        <taxon>Tracheophyta</taxon>
        <taxon>Spermatophyta</taxon>
        <taxon>Magnoliopsida</taxon>
        <taxon>eudicotyledons</taxon>
        <taxon>Gunneridae</taxon>
        <taxon>Pentapetalae</taxon>
        <taxon>rosids</taxon>
        <taxon>malvids</taxon>
        <taxon>Myrtales</taxon>
        <taxon>Myrtaceae</taxon>
        <taxon>Myrtoideae</taxon>
        <taxon>Eucalypteae</taxon>
        <taxon>Eucalyptus</taxon>
    </lineage>
</organism>
<comment type="subcellular location">
    <subcellularLocation>
        <location evidence="1">Membrane</location>
        <topology evidence="1">Single-pass type I membrane protein</topology>
    </subcellularLocation>
</comment>
<keyword evidence="7" id="KW-0418">Kinase</keyword>
<evidence type="ECO:0000256" key="9">
    <source>
        <dbReference type="ARBA" id="ARBA00022989"/>
    </source>
</evidence>
<dbReference type="FunFam" id="1.10.510.10:FF:000590">
    <property type="entry name" value="PR5-like receptor kinase"/>
    <property type="match status" value="1"/>
</dbReference>
<gene>
    <name evidence="15" type="ORF">ACJRO7_006399</name>
</gene>
<keyword evidence="3" id="KW-0808">Transferase</keyword>
<dbReference type="GO" id="GO:0004674">
    <property type="term" value="F:protein serine/threonine kinase activity"/>
    <property type="evidence" value="ECO:0007669"/>
    <property type="project" value="UniProtKB-KW"/>
</dbReference>
<dbReference type="InterPro" id="IPR008271">
    <property type="entry name" value="Ser/Thr_kinase_AS"/>
</dbReference>
<dbReference type="PANTHER" id="PTHR27009">
    <property type="entry name" value="RUST RESISTANCE KINASE LR10-RELATED"/>
    <property type="match status" value="1"/>
</dbReference>
<dbReference type="AlphaFoldDB" id="A0ABD3IHL5"/>
<dbReference type="FunFam" id="3.30.200.20:FF:000178">
    <property type="entry name" value="serine/threonine-protein kinase PBS1-like"/>
    <property type="match status" value="1"/>
</dbReference>
<dbReference type="Gene3D" id="3.30.200.20">
    <property type="entry name" value="Phosphorylase Kinase, domain 1"/>
    <property type="match status" value="1"/>
</dbReference>
<dbReference type="EMBL" id="JBJKBG010000011">
    <property type="protein sequence ID" value="KAL3714472.1"/>
    <property type="molecule type" value="Genomic_DNA"/>
</dbReference>
<dbReference type="InterPro" id="IPR000719">
    <property type="entry name" value="Prot_kinase_dom"/>
</dbReference>
<evidence type="ECO:0000259" key="14">
    <source>
        <dbReference type="PROSITE" id="PS50011"/>
    </source>
</evidence>
<feature type="binding site" evidence="12">
    <location>
        <position position="83"/>
    </location>
    <ligand>
        <name>ATP</name>
        <dbReference type="ChEBI" id="CHEBI:30616"/>
    </ligand>
</feature>
<keyword evidence="16" id="KW-1185">Reference proteome</keyword>
<keyword evidence="11" id="KW-0325">Glycoprotein</keyword>
<dbReference type="PROSITE" id="PS00107">
    <property type="entry name" value="PROTEIN_KINASE_ATP"/>
    <property type="match status" value="1"/>
</dbReference>
<evidence type="ECO:0000256" key="12">
    <source>
        <dbReference type="PROSITE-ProRule" id="PRU10141"/>
    </source>
</evidence>
<evidence type="ECO:0000256" key="3">
    <source>
        <dbReference type="ARBA" id="ARBA00022679"/>
    </source>
</evidence>
<evidence type="ECO:0000256" key="10">
    <source>
        <dbReference type="ARBA" id="ARBA00023136"/>
    </source>
</evidence>
<evidence type="ECO:0000256" key="8">
    <source>
        <dbReference type="ARBA" id="ARBA00022840"/>
    </source>
</evidence>
<dbReference type="Gene3D" id="1.10.510.10">
    <property type="entry name" value="Transferase(Phosphotransferase) domain 1"/>
    <property type="match status" value="1"/>
</dbReference>
<dbReference type="Proteomes" id="UP001634007">
    <property type="component" value="Unassembled WGS sequence"/>
</dbReference>
<evidence type="ECO:0000256" key="7">
    <source>
        <dbReference type="ARBA" id="ARBA00022777"/>
    </source>
</evidence>
<evidence type="ECO:0000256" key="13">
    <source>
        <dbReference type="RuleBase" id="RU000304"/>
    </source>
</evidence>
<keyword evidence="5" id="KW-0732">Signal</keyword>
<dbReference type="InterPro" id="IPR045874">
    <property type="entry name" value="LRK10/LRL21-25-like"/>
</dbReference>
<evidence type="ECO:0000313" key="15">
    <source>
        <dbReference type="EMBL" id="KAL3714472.1"/>
    </source>
</evidence>
<dbReference type="GO" id="GO:0016020">
    <property type="term" value="C:membrane"/>
    <property type="evidence" value="ECO:0007669"/>
    <property type="project" value="UniProtKB-SubCell"/>
</dbReference>
<comment type="similarity">
    <text evidence="13">Belongs to the protein kinase superfamily.</text>
</comment>
<dbReference type="Pfam" id="PF00069">
    <property type="entry name" value="Pkinase"/>
    <property type="match status" value="1"/>
</dbReference>
<dbReference type="SUPFAM" id="SSF56112">
    <property type="entry name" value="Protein kinase-like (PK-like)"/>
    <property type="match status" value="1"/>
</dbReference>
<evidence type="ECO:0000256" key="5">
    <source>
        <dbReference type="ARBA" id="ARBA00022729"/>
    </source>
</evidence>
<evidence type="ECO:0000313" key="16">
    <source>
        <dbReference type="Proteomes" id="UP001634007"/>
    </source>
</evidence>
<sequence length="386" mass="43675">MVVKFILGAPCVMMLLIRKWRRRHLAMDQNVEEFLQSNSFLPIRYSYSNIKKITSGLKDKLGEGGYGSVFKGTLRSGRVVAVKILKKGKTNGQDFISEVATIGRIHHVNVVELIGYCFESSKQALVYDFMFNGSLDKHIFSREQGLSLECKEVYEIALGVARGIEYLHRGCDVQILHFDIKPHNILLDRDFTPKVSDFGLARLYPTDYNTVSLTNARGTLGYMAPELVFKNLGGVSYKADVYSFGKLLMEMASKRKNGDAVSKYSSQIYFPLWVHDQLSEGLEFIVEEVSEEERRIIKKMVIVALWCIQWNPSDCPSMRKVLEMLEGEVDNLQISPKPLFYPVEMSIRDDGTWTNEGNDAISTPSTSEITYGDSHLDYISNGIAQA</sequence>
<keyword evidence="10" id="KW-0472">Membrane</keyword>
<reference evidence="15 16" key="1">
    <citation type="submission" date="2024-11" db="EMBL/GenBank/DDBJ databases">
        <title>Chromosome-level genome assembly of Eucalyptus globulus Labill. provides insights into its genome evolution.</title>
        <authorList>
            <person name="Li X."/>
        </authorList>
    </citation>
    <scope>NUCLEOTIDE SEQUENCE [LARGE SCALE GENOMIC DNA]</scope>
    <source>
        <strain evidence="15">CL2024</strain>
        <tissue evidence="15">Fresh tender leaves</tissue>
    </source>
</reference>
<dbReference type="PROSITE" id="PS00108">
    <property type="entry name" value="PROTEIN_KINASE_ST"/>
    <property type="match status" value="1"/>
</dbReference>
<dbReference type="PROSITE" id="PS50011">
    <property type="entry name" value="PROTEIN_KINASE_DOM"/>
    <property type="match status" value="1"/>
</dbReference>
<keyword evidence="4" id="KW-0812">Transmembrane</keyword>
<keyword evidence="9" id="KW-1133">Transmembrane helix</keyword>
<keyword evidence="6 12" id="KW-0547">Nucleotide-binding</keyword>
<evidence type="ECO:0000256" key="11">
    <source>
        <dbReference type="ARBA" id="ARBA00023180"/>
    </source>
</evidence>
<accession>A0ABD3IHL5</accession>
<evidence type="ECO:0000256" key="2">
    <source>
        <dbReference type="ARBA" id="ARBA00022527"/>
    </source>
</evidence>
<proteinExistence type="inferred from homology"/>
<dbReference type="SMART" id="SM00220">
    <property type="entry name" value="S_TKc"/>
    <property type="match status" value="1"/>
</dbReference>
<feature type="domain" description="Protein kinase" evidence="14">
    <location>
        <begin position="55"/>
        <end position="340"/>
    </location>
</feature>
<keyword evidence="2 13" id="KW-0723">Serine/threonine-protein kinase</keyword>